<dbReference type="EMBL" id="JBGBPQ010000007">
    <property type="protein sequence ID" value="KAL1521722.1"/>
    <property type="molecule type" value="Genomic_DNA"/>
</dbReference>
<evidence type="ECO:0000256" key="1">
    <source>
        <dbReference type="SAM" id="MobiDB-lite"/>
    </source>
</evidence>
<name>A0AB34JLW9_PRYPA</name>
<protein>
    <submittedName>
        <fullName evidence="2">Uncharacterized protein</fullName>
    </submittedName>
</protein>
<comment type="caution">
    <text evidence="2">The sequence shown here is derived from an EMBL/GenBank/DDBJ whole genome shotgun (WGS) entry which is preliminary data.</text>
</comment>
<evidence type="ECO:0000313" key="3">
    <source>
        <dbReference type="Proteomes" id="UP001515480"/>
    </source>
</evidence>
<proteinExistence type="predicted"/>
<dbReference type="AlphaFoldDB" id="A0AB34JLW9"/>
<accession>A0AB34JLW9</accession>
<sequence length="252" mass="28853">MSERERIAILLDLRTLKASGFKADQFLEAEKLLENAYVMFGKRALQHEQEKQALEASQRAESQATTSSKAAATKDELESGFEYDDAMFDDSDDDANNSGVADLDQTSALAVEFKTVFKTWKKLKVNWKEYFPDCSFPDDMGHLDLVSDLMRLPMGRLYKQLIKSDPLRLAYGWLPLMALCSRGQLGTLLAESFCERVLSQGNLVMTDGNTLLSHEELEMVVTLRMNREFMHYMRQHYNHLSKQDFARTVVRV</sequence>
<organism evidence="2 3">
    <name type="scientific">Prymnesium parvum</name>
    <name type="common">Toxic golden alga</name>
    <dbReference type="NCBI Taxonomy" id="97485"/>
    <lineage>
        <taxon>Eukaryota</taxon>
        <taxon>Haptista</taxon>
        <taxon>Haptophyta</taxon>
        <taxon>Prymnesiophyceae</taxon>
        <taxon>Prymnesiales</taxon>
        <taxon>Prymnesiaceae</taxon>
        <taxon>Prymnesium</taxon>
    </lineage>
</organism>
<feature type="region of interest" description="Disordered" evidence="1">
    <location>
        <begin position="51"/>
        <end position="74"/>
    </location>
</feature>
<keyword evidence="3" id="KW-1185">Reference proteome</keyword>
<dbReference type="Proteomes" id="UP001515480">
    <property type="component" value="Unassembled WGS sequence"/>
</dbReference>
<reference evidence="2 3" key="1">
    <citation type="journal article" date="2024" name="Science">
        <title>Giant polyketide synthase enzymes in the biosynthesis of giant marine polyether toxins.</title>
        <authorList>
            <person name="Fallon T.R."/>
            <person name="Shende V.V."/>
            <person name="Wierzbicki I.H."/>
            <person name="Pendleton A.L."/>
            <person name="Watervoot N.F."/>
            <person name="Auber R.P."/>
            <person name="Gonzalez D.J."/>
            <person name="Wisecaver J.H."/>
            <person name="Moore B.S."/>
        </authorList>
    </citation>
    <scope>NUCLEOTIDE SEQUENCE [LARGE SCALE GENOMIC DNA]</scope>
    <source>
        <strain evidence="2 3">12B1</strain>
    </source>
</reference>
<evidence type="ECO:0000313" key="2">
    <source>
        <dbReference type="EMBL" id="KAL1521722.1"/>
    </source>
</evidence>
<gene>
    <name evidence="2" type="ORF">AB1Y20_021377</name>
</gene>